<dbReference type="PATRIC" id="fig|1127699.3.peg.1142"/>
<evidence type="ECO:0000313" key="1">
    <source>
        <dbReference type="EMBL" id="EKY00552.1"/>
    </source>
</evidence>
<reference evidence="1 2" key="1">
    <citation type="submission" date="2012-05" db="EMBL/GenBank/DDBJ databases">
        <authorList>
            <person name="Weinstock G."/>
            <person name="Sodergren E."/>
            <person name="Lobos E.A."/>
            <person name="Fulton L."/>
            <person name="Fulton R."/>
            <person name="Courtney L."/>
            <person name="Fronick C."/>
            <person name="O'Laughlin M."/>
            <person name="Godfrey J."/>
            <person name="Wilson R.M."/>
            <person name="Miner T."/>
            <person name="Farmer C."/>
            <person name="Delehaunty K."/>
            <person name="Cordes M."/>
            <person name="Minx P."/>
            <person name="Tomlinson C."/>
            <person name="Chen J."/>
            <person name="Wollam A."/>
            <person name="Pepin K.H."/>
            <person name="Bhonagiri V."/>
            <person name="Zhang X."/>
            <person name="Suruliraj S."/>
            <person name="Warren W."/>
            <person name="Mitreva M."/>
            <person name="Mardis E.R."/>
            <person name="Wilson R.K."/>
        </authorList>
    </citation>
    <scope>NUCLEOTIDE SEQUENCE [LARGE SCALE GENOMIC DNA]</scope>
    <source>
        <strain evidence="1 2">F0055</strain>
    </source>
</reference>
<organism evidence="1 2">
    <name type="scientific">Hoylesella saccharolytica F0055</name>
    <dbReference type="NCBI Taxonomy" id="1127699"/>
    <lineage>
        <taxon>Bacteria</taxon>
        <taxon>Pseudomonadati</taxon>
        <taxon>Bacteroidota</taxon>
        <taxon>Bacteroidia</taxon>
        <taxon>Bacteroidales</taxon>
        <taxon>Prevotellaceae</taxon>
        <taxon>Hoylesella</taxon>
    </lineage>
</organism>
<dbReference type="EMBL" id="AMEP01000085">
    <property type="protein sequence ID" value="EKY00552.1"/>
    <property type="molecule type" value="Genomic_DNA"/>
</dbReference>
<gene>
    <name evidence="1" type="ORF">HMPREF9151_01233</name>
</gene>
<protein>
    <submittedName>
        <fullName evidence="1">Uncharacterized protein</fullName>
    </submittedName>
</protein>
<name>L1NBG6_9BACT</name>
<dbReference type="AlphaFoldDB" id="L1NBG6"/>
<proteinExistence type="predicted"/>
<sequence>MLLLQAFDTTFHFFDTWKLVNFKKNVTMQENEKGAPKPDVRARLIIRFTSCLLISFHPFLL</sequence>
<keyword evidence="2" id="KW-1185">Reference proteome</keyword>
<comment type="caution">
    <text evidence="1">The sequence shown here is derived from an EMBL/GenBank/DDBJ whole genome shotgun (WGS) entry which is preliminary data.</text>
</comment>
<accession>L1NBG6</accession>
<evidence type="ECO:0000313" key="2">
    <source>
        <dbReference type="Proteomes" id="UP000010433"/>
    </source>
</evidence>
<dbReference type="HOGENOM" id="CLU_2918911_0_0_10"/>
<dbReference type="Proteomes" id="UP000010433">
    <property type="component" value="Unassembled WGS sequence"/>
</dbReference>